<keyword evidence="4 6" id="KW-0732">Signal</keyword>
<evidence type="ECO:0000256" key="1">
    <source>
        <dbReference type="ARBA" id="ARBA00004613"/>
    </source>
</evidence>
<evidence type="ECO:0000313" key="8">
    <source>
        <dbReference type="Proteomes" id="UP000824890"/>
    </source>
</evidence>
<evidence type="ECO:0000256" key="4">
    <source>
        <dbReference type="ARBA" id="ARBA00022729"/>
    </source>
</evidence>
<dbReference type="Proteomes" id="UP000824890">
    <property type="component" value="Unassembled WGS sequence"/>
</dbReference>
<dbReference type="EMBL" id="JAGKQM010000002">
    <property type="protein sequence ID" value="KAH0937205.1"/>
    <property type="molecule type" value="Genomic_DNA"/>
</dbReference>
<dbReference type="PANTHER" id="PTHR34450">
    <property type="entry name" value="DEFENSIN-LIKE PROTEIN 245-RELATED"/>
    <property type="match status" value="1"/>
</dbReference>
<keyword evidence="5" id="KW-1015">Disulfide bond</keyword>
<evidence type="ECO:0000256" key="5">
    <source>
        <dbReference type="ARBA" id="ARBA00023157"/>
    </source>
</evidence>
<name>A0ABQ8E6F2_BRANA</name>
<dbReference type="PANTHER" id="PTHR34450:SF7">
    <property type="entry name" value="DEFENSIN-LIKE PROTEIN 228-RELATED"/>
    <property type="match status" value="1"/>
</dbReference>
<organism evidence="7 8">
    <name type="scientific">Brassica napus</name>
    <name type="common">Rape</name>
    <dbReference type="NCBI Taxonomy" id="3708"/>
    <lineage>
        <taxon>Eukaryota</taxon>
        <taxon>Viridiplantae</taxon>
        <taxon>Streptophyta</taxon>
        <taxon>Embryophyta</taxon>
        <taxon>Tracheophyta</taxon>
        <taxon>Spermatophyta</taxon>
        <taxon>Magnoliopsida</taxon>
        <taxon>eudicotyledons</taxon>
        <taxon>Gunneridae</taxon>
        <taxon>Pentapetalae</taxon>
        <taxon>rosids</taxon>
        <taxon>malvids</taxon>
        <taxon>Brassicales</taxon>
        <taxon>Brassicaceae</taxon>
        <taxon>Brassiceae</taxon>
        <taxon>Brassica</taxon>
    </lineage>
</organism>
<dbReference type="Pfam" id="PF06876">
    <property type="entry name" value="SCRL"/>
    <property type="match status" value="1"/>
</dbReference>
<keyword evidence="3" id="KW-0964">Secreted</keyword>
<evidence type="ECO:0000256" key="2">
    <source>
        <dbReference type="ARBA" id="ARBA00006722"/>
    </source>
</evidence>
<keyword evidence="8" id="KW-1185">Reference proteome</keyword>
<evidence type="ECO:0000313" key="7">
    <source>
        <dbReference type="EMBL" id="KAH0937205.1"/>
    </source>
</evidence>
<comment type="similarity">
    <text evidence="2">Belongs to the DEFL family.</text>
</comment>
<feature type="signal peptide" evidence="6">
    <location>
        <begin position="1"/>
        <end position="26"/>
    </location>
</feature>
<reference evidence="7 8" key="1">
    <citation type="submission" date="2021-05" db="EMBL/GenBank/DDBJ databases">
        <title>Genome Assembly of Synthetic Allotetraploid Brassica napus Reveals Homoeologous Exchanges between Subgenomes.</title>
        <authorList>
            <person name="Davis J.T."/>
        </authorList>
    </citation>
    <scope>NUCLEOTIDE SEQUENCE [LARGE SCALE GENOMIC DNA]</scope>
    <source>
        <strain evidence="8">cv. Da-Ae</strain>
        <tissue evidence="7">Seedling</tissue>
    </source>
</reference>
<accession>A0ABQ8E6F2</accession>
<comment type="subcellular location">
    <subcellularLocation>
        <location evidence="1">Secreted</location>
    </subcellularLocation>
</comment>
<evidence type="ECO:0000256" key="3">
    <source>
        <dbReference type="ARBA" id="ARBA00022525"/>
    </source>
</evidence>
<evidence type="ECO:0000256" key="6">
    <source>
        <dbReference type="SAM" id="SignalP"/>
    </source>
</evidence>
<sequence>MKFPILFIVSCVVLLLVLSYPEEAKAASKRCEQRNLFPGKCGNDGIQSCLRDFKKQTKKSHIIDQCSKCENQKSPSGLEQRLCHCSHPSSNFPCV</sequence>
<protein>
    <submittedName>
        <fullName evidence="7">Uncharacterized protein</fullName>
    </submittedName>
</protein>
<proteinExistence type="inferred from homology"/>
<comment type="caution">
    <text evidence="7">The sequence shown here is derived from an EMBL/GenBank/DDBJ whole genome shotgun (WGS) entry which is preliminary data.</text>
</comment>
<gene>
    <name evidence="7" type="ORF">HID58_004666</name>
</gene>
<dbReference type="InterPro" id="IPR010682">
    <property type="entry name" value="SCRL"/>
</dbReference>
<feature type="chain" id="PRO_5047244912" evidence="6">
    <location>
        <begin position="27"/>
        <end position="95"/>
    </location>
</feature>